<keyword evidence="2" id="KW-0812">Transmembrane</keyword>
<dbReference type="InterPro" id="IPR011990">
    <property type="entry name" value="TPR-like_helical_dom_sf"/>
</dbReference>
<feature type="transmembrane region" description="Helical" evidence="2">
    <location>
        <begin position="12"/>
        <end position="32"/>
    </location>
</feature>
<gene>
    <name evidence="4" type="ORF">H6G94_13180</name>
</gene>
<dbReference type="PANTHER" id="PTHR10098">
    <property type="entry name" value="RAPSYN-RELATED"/>
    <property type="match status" value="1"/>
</dbReference>
<evidence type="ECO:0000313" key="5">
    <source>
        <dbReference type="Proteomes" id="UP000606396"/>
    </source>
</evidence>
<keyword evidence="2" id="KW-1133">Transmembrane helix</keyword>
<feature type="repeat" description="TPR" evidence="1">
    <location>
        <begin position="53"/>
        <end position="86"/>
    </location>
</feature>
<feature type="domain" description="CHAT" evidence="3">
    <location>
        <begin position="613"/>
        <end position="893"/>
    </location>
</feature>
<dbReference type="SMART" id="SM00028">
    <property type="entry name" value="TPR"/>
    <property type="match status" value="5"/>
</dbReference>
<sequence length="895" mass="100569">MFFLKRKDYKSRWRYWLAFLFISSLTFCLWLGDVPLITKRLQLGIVRAQSPDASQLMQQGLEFYQTGDLKAAIERWEKALNIYQQNKNVAAEAIVRENFALVYHEIGQSEQAIIQWQQVIAYYRQVGNLQRVGRSLTELAQVYSSLGQPIKAIALLCNPDASDNCSSESALQIAQMHKDFIGEAAALGSLGDANRLRGNYLLAITNLEKSLAIANKLNIPELRVSVFNSLANAHISQAFVKYRRADSATQSGDDEVAKKLVDDAQQQDSQALKYLRQSIEIASSQNDVAGEMRSHLRIIPLYYRNNANTEAANSLQQTIHLLERLPESRRRVYATIDLVRLLQPVARGTASSRISCIQPDASSKATVLLEQAVAIADKIKDFRAESFALGELGHIYECRQEYSQALLITNKAILVAEQGLKARDSLYLWEWQTGRIFKALFKTSEAISAYQRAINIIDTIRRDILTANRDIQFDFRDTIEPIYRELVGLKLSLEEPQKTANKSLVSKDSNNITSILQTMDSLKLAELQNYFGNDCIIEPLPQGNLEKFTYANTAFLNTIILEDRVTIIVTLPNGKNRWNSISISRQNFIDTINQFRRSLEDRGDELSGYDTTIAKQIYQWLIEPFAEEFQQLDIKTLIFVQDGILRSVPMATLYDGEKYLIQKYGIATIPSINLTDIQPLNRQKLRLLALGLTVDAKIDDKTYLPLSDVDTEINGVLEQIPGKKLLNDDFNSDRLKTELDKQAYSIIHIATHGEFDTGLENTFIVTGKNPTTGKNQKLSFNELEGLIRKFTSNNQVLELLTLTACETAAGDERSALGLAGVAIQAGAKSTLASLWAIPDNSTAQIAISFYKKLLNNPNISKAEALQSAQIELITKGGQFTHPAYWSPLILIGNWL</sequence>
<dbReference type="Pfam" id="PF12770">
    <property type="entry name" value="CHAT"/>
    <property type="match status" value="1"/>
</dbReference>
<dbReference type="Proteomes" id="UP000606396">
    <property type="component" value="Unassembled WGS sequence"/>
</dbReference>
<evidence type="ECO:0000259" key="3">
    <source>
        <dbReference type="Pfam" id="PF12770"/>
    </source>
</evidence>
<dbReference type="EMBL" id="JACJTC010000008">
    <property type="protein sequence ID" value="MBD2612219.1"/>
    <property type="molecule type" value="Genomic_DNA"/>
</dbReference>
<dbReference type="SUPFAM" id="SSF48452">
    <property type="entry name" value="TPR-like"/>
    <property type="match status" value="2"/>
</dbReference>
<reference evidence="4 5" key="1">
    <citation type="journal article" date="2020" name="ISME J.">
        <title>Comparative genomics reveals insights into cyanobacterial evolution and habitat adaptation.</title>
        <authorList>
            <person name="Chen M.Y."/>
            <person name="Teng W.K."/>
            <person name="Zhao L."/>
            <person name="Hu C.X."/>
            <person name="Zhou Y.K."/>
            <person name="Han B.P."/>
            <person name="Song L.R."/>
            <person name="Shu W.S."/>
        </authorList>
    </citation>
    <scope>NUCLEOTIDE SEQUENCE [LARGE SCALE GENOMIC DNA]</scope>
    <source>
        <strain evidence="4 5">FACHB-252</strain>
    </source>
</reference>
<dbReference type="Gene3D" id="1.25.40.10">
    <property type="entry name" value="Tetratricopeptide repeat domain"/>
    <property type="match status" value="3"/>
</dbReference>
<keyword evidence="5" id="KW-1185">Reference proteome</keyword>
<protein>
    <submittedName>
        <fullName evidence="4">CHAT domain-containing protein</fullName>
    </submittedName>
</protein>
<keyword evidence="2" id="KW-0472">Membrane</keyword>
<comment type="caution">
    <text evidence="4">The sequence shown here is derived from an EMBL/GenBank/DDBJ whole genome shotgun (WGS) entry which is preliminary data.</text>
</comment>
<evidence type="ECO:0000256" key="2">
    <source>
        <dbReference type="SAM" id="Phobius"/>
    </source>
</evidence>
<organism evidence="4 5">
    <name type="scientific">Nostoc punctiforme FACHB-252</name>
    <dbReference type="NCBI Taxonomy" id="1357509"/>
    <lineage>
        <taxon>Bacteria</taxon>
        <taxon>Bacillati</taxon>
        <taxon>Cyanobacteriota</taxon>
        <taxon>Cyanophyceae</taxon>
        <taxon>Nostocales</taxon>
        <taxon>Nostocaceae</taxon>
        <taxon>Nostoc</taxon>
    </lineage>
</organism>
<evidence type="ECO:0000313" key="4">
    <source>
        <dbReference type="EMBL" id="MBD2612219.1"/>
    </source>
</evidence>
<proteinExistence type="predicted"/>
<accession>A0ABR8H9C6</accession>
<keyword evidence="1" id="KW-0802">TPR repeat</keyword>
<dbReference type="PROSITE" id="PS50005">
    <property type="entry name" value="TPR"/>
    <property type="match status" value="1"/>
</dbReference>
<dbReference type="InterPro" id="IPR019734">
    <property type="entry name" value="TPR_rpt"/>
</dbReference>
<dbReference type="InterPro" id="IPR024983">
    <property type="entry name" value="CHAT_dom"/>
</dbReference>
<evidence type="ECO:0000256" key="1">
    <source>
        <dbReference type="PROSITE-ProRule" id="PRU00339"/>
    </source>
</evidence>
<name>A0ABR8H9C6_NOSPU</name>